<dbReference type="STRING" id="1120964.GCA_001313265_02693"/>
<keyword evidence="2" id="KW-1185">Reference proteome</keyword>
<accession>A0A1H5WAI6</accession>
<organism evidence="1 2">
    <name type="scientific">Algoriphagus boritolerans DSM 17298 = JCM 18970</name>
    <dbReference type="NCBI Taxonomy" id="1120964"/>
    <lineage>
        <taxon>Bacteria</taxon>
        <taxon>Pseudomonadati</taxon>
        <taxon>Bacteroidota</taxon>
        <taxon>Cytophagia</taxon>
        <taxon>Cytophagales</taxon>
        <taxon>Cyclobacteriaceae</taxon>
        <taxon>Algoriphagus</taxon>
    </lineage>
</organism>
<protein>
    <submittedName>
        <fullName evidence="1">Uncharacterized protein</fullName>
    </submittedName>
</protein>
<dbReference type="AlphaFoldDB" id="A0A1H5WAI6"/>
<name>A0A1H5WAI6_9BACT</name>
<gene>
    <name evidence="1" type="ORF">SAMN03080598_01990</name>
</gene>
<dbReference type="Proteomes" id="UP000236736">
    <property type="component" value="Unassembled WGS sequence"/>
</dbReference>
<sequence>MENLVGGSFGTCFDEAAASSLAWLNYTDNPTARTFTAFALAEARLFECAMA</sequence>
<proteinExistence type="predicted"/>
<reference evidence="2" key="1">
    <citation type="submission" date="2016-10" db="EMBL/GenBank/DDBJ databases">
        <authorList>
            <person name="Varghese N."/>
            <person name="Submissions S."/>
        </authorList>
    </citation>
    <scope>NUCLEOTIDE SEQUENCE [LARGE SCALE GENOMIC DNA]</scope>
    <source>
        <strain evidence="2">DSM 17298</strain>
    </source>
</reference>
<dbReference type="EMBL" id="FNVR01000009">
    <property type="protein sequence ID" value="SEF96201.1"/>
    <property type="molecule type" value="Genomic_DNA"/>
</dbReference>
<evidence type="ECO:0000313" key="1">
    <source>
        <dbReference type="EMBL" id="SEF96201.1"/>
    </source>
</evidence>
<evidence type="ECO:0000313" key="2">
    <source>
        <dbReference type="Proteomes" id="UP000236736"/>
    </source>
</evidence>